<comment type="caution">
    <text evidence="1">The sequence shown here is derived from an EMBL/GenBank/DDBJ whole genome shotgun (WGS) entry which is preliminary data.</text>
</comment>
<dbReference type="Pfam" id="PF06891">
    <property type="entry name" value="P2_Phage_GpR"/>
    <property type="match status" value="1"/>
</dbReference>
<dbReference type="InterPro" id="IPR009678">
    <property type="entry name" value="Phage_tail_completion_R"/>
</dbReference>
<dbReference type="EMBL" id="JAUQTG010000001">
    <property type="protein sequence ID" value="MDO7855230.1"/>
    <property type="molecule type" value="Genomic_DNA"/>
</dbReference>
<organism evidence="1 2">
    <name type="scientific">Providencia huashanensis</name>
    <dbReference type="NCBI Taxonomy" id="3037798"/>
    <lineage>
        <taxon>Bacteria</taxon>
        <taxon>Pseudomonadati</taxon>
        <taxon>Pseudomonadota</taxon>
        <taxon>Gammaproteobacteria</taxon>
        <taxon>Enterobacterales</taxon>
        <taxon>Morganellaceae</taxon>
        <taxon>Providencia</taxon>
    </lineage>
</organism>
<proteinExistence type="predicted"/>
<reference evidence="1" key="1">
    <citation type="submission" date="2023-07" db="EMBL/GenBank/DDBJ databases">
        <authorList>
            <person name="Yang W."/>
            <person name="Chen J."/>
            <person name="Ji P."/>
            <person name="Hu F."/>
        </authorList>
    </citation>
    <scope>NUCLEOTIDE SEQUENCE</scope>
    <source>
        <strain evidence="1">CRE-138-0111</strain>
    </source>
</reference>
<reference evidence="1" key="2">
    <citation type="journal article" date="2024" name="Int. J. Antimicrob. Agents">
        <title>Identification of a novel Providencia species showing multi-drug-resistant in three patients with hospital-acquired infection.</title>
        <authorList>
            <person name="Yang W."/>
            <person name="Chen J."/>
            <person name="Yang F."/>
            <person name="Ji P."/>
            <person name="Shen S."/>
            <person name="Yin D."/>
            <person name="Hu F."/>
        </authorList>
    </citation>
    <scope>NUCLEOTIDE SEQUENCE</scope>
    <source>
        <strain evidence="1">CRE-138-0111</strain>
    </source>
</reference>
<accession>A0ABT9AM53</accession>
<evidence type="ECO:0000313" key="1">
    <source>
        <dbReference type="EMBL" id="MDO7855230.1"/>
    </source>
</evidence>
<name>A0ABT9AM53_9GAMM</name>
<dbReference type="Proteomes" id="UP001176478">
    <property type="component" value="Unassembled WGS sequence"/>
</dbReference>
<sequence>MLKPNLLRQTIVEQIPQFKQNPDLLEVYITEGGIQATGTQSASYLNEYQIQVLVMDYAGELSALSLAILTFARKHQPDLLFNPDKRGNGIRYKADILDNEKIDVLYTIKATERVIVKKVNGKIVQEHISEPEIALPAWDIVIDEGVMVHEW</sequence>
<protein>
    <submittedName>
        <fullName evidence="1">Phage tail protein</fullName>
    </submittedName>
</protein>
<evidence type="ECO:0000313" key="2">
    <source>
        <dbReference type="Proteomes" id="UP001176478"/>
    </source>
</evidence>
<gene>
    <name evidence="1" type="ORF">Q5E86_02330</name>
</gene>
<keyword evidence="2" id="KW-1185">Reference proteome</keyword>